<proteinExistence type="predicted"/>
<feature type="domain" description="Transcription regulator PadR N-terminal" evidence="1">
    <location>
        <begin position="21"/>
        <end position="92"/>
    </location>
</feature>
<dbReference type="InterPro" id="IPR005149">
    <property type="entry name" value="Tscrpt_reg_PadR_N"/>
</dbReference>
<dbReference type="RefSeq" id="WP_150512186.1">
    <property type="nucleotide sequence ID" value="NZ_BMSQ01000005.1"/>
</dbReference>
<evidence type="ECO:0000313" key="5">
    <source>
        <dbReference type="Proteomes" id="UP000549009"/>
    </source>
</evidence>
<dbReference type="InterPro" id="IPR036388">
    <property type="entry name" value="WH-like_DNA-bd_sf"/>
</dbReference>
<dbReference type="SUPFAM" id="SSF46785">
    <property type="entry name" value="Winged helix' DNA-binding domain"/>
    <property type="match status" value="1"/>
</dbReference>
<dbReference type="Gene3D" id="1.10.10.10">
    <property type="entry name" value="Winged helix-like DNA-binding domain superfamily/Winged helix DNA-binding domain"/>
    <property type="match status" value="1"/>
</dbReference>
<protein>
    <submittedName>
        <fullName evidence="2 3">PadR family transcriptional regulator</fullName>
    </submittedName>
</protein>
<accession>A0A5P2XDU3</accession>
<evidence type="ECO:0000259" key="1">
    <source>
        <dbReference type="Pfam" id="PF03551"/>
    </source>
</evidence>
<dbReference type="Pfam" id="PF03551">
    <property type="entry name" value="PadR"/>
    <property type="match status" value="1"/>
</dbReference>
<reference evidence="2 5" key="2">
    <citation type="submission" date="2020-08" db="EMBL/GenBank/DDBJ databases">
        <title>Genomic Encyclopedia of Type Strains, Phase III (KMG-III): the genomes of soil and plant-associated and newly described type strains.</title>
        <authorList>
            <person name="Whitman W."/>
        </authorList>
    </citation>
    <scope>NUCLEOTIDE SEQUENCE [LARGE SCALE GENOMIC DNA]</scope>
    <source>
        <strain evidence="2 5">CECT 3146</strain>
    </source>
</reference>
<reference evidence="3 4" key="1">
    <citation type="submission" date="2017-09" db="EMBL/GenBank/DDBJ databases">
        <authorList>
            <person name="Lee N."/>
            <person name="Cho B.-K."/>
        </authorList>
    </citation>
    <scope>NUCLEOTIDE SEQUENCE [LARGE SCALE GENOMIC DNA]</scope>
    <source>
        <strain evidence="3 4">ATCC 27465</strain>
    </source>
</reference>
<dbReference type="KEGG" id="sspb:CP982_22615"/>
<gene>
    <name evidence="3" type="ORF">CP982_22615</name>
    <name evidence="2" type="ORF">FHS40_002810</name>
</gene>
<evidence type="ECO:0000313" key="3">
    <source>
        <dbReference type="EMBL" id="QEV61150.1"/>
    </source>
</evidence>
<name>A0A5P2XDU3_STRST</name>
<dbReference type="AlphaFoldDB" id="A0A5P2XDU3"/>
<dbReference type="InterPro" id="IPR052509">
    <property type="entry name" value="Metal_resp_DNA-bind_regulator"/>
</dbReference>
<keyword evidence="5" id="KW-1185">Reference proteome</keyword>
<sequence length="126" mass="14039">MADPLTKAASQLRKGVLEYCVLALMRDGPRYGVELVEELSAVAVMTTSQGTIYPLLSRLRRDRLVDTELRESPSGPPRRYYTLTPEGRTALADFTASWPLFRDAVDHFLAPAPRPSHDTENPHDGT</sequence>
<dbReference type="EMBL" id="CP023690">
    <property type="protein sequence ID" value="QEV61150.1"/>
    <property type="molecule type" value="Genomic_DNA"/>
</dbReference>
<dbReference type="EMBL" id="JACHJD010000004">
    <property type="protein sequence ID" value="MBB5103748.1"/>
    <property type="molecule type" value="Genomic_DNA"/>
</dbReference>
<dbReference type="Proteomes" id="UP000549009">
    <property type="component" value="Unassembled WGS sequence"/>
</dbReference>
<dbReference type="Proteomes" id="UP000326505">
    <property type="component" value="Chromosome"/>
</dbReference>
<dbReference type="InterPro" id="IPR036390">
    <property type="entry name" value="WH_DNA-bd_sf"/>
</dbReference>
<evidence type="ECO:0000313" key="4">
    <source>
        <dbReference type="Proteomes" id="UP000326505"/>
    </source>
</evidence>
<dbReference type="PANTHER" id="PTHR33169:SF14">
    <property type="entry name" value="TRANSCRIPTIONAL REGULATOR RV3488"/>
    <property type="match status" value="1"/>
</dbReference>
<evidence type="ECO:0000313" key="2">
    <source>
        <dbReference type="EMBL" id="MBB5103748.1"/>
    </source>
</evidence>
<dbReference type="PANTHER" id="PTHR33169">
    <property type="entry name" value="PADR-FAMILY TRANSCRIPTIONAL REGULATOR"/>
    <property type="match status" value="1"/>
</dbReference>
<dbReference type="OrthoDB" id="122286at2"/>
<organism evidence="3 4">
    <name type="scientific">Streptomyces spectabilis</name>
    <dbReference type="NCBI Taxonomy" id="68270"/>
    <lineage>
        <taxon>Bacteria</taxon>
        <taxon>Bacillati</taxon>
        <taxon>Actinomycetota</taxon>
        <taxon>Actinomycetes</taxon>
        <taxon>Kitasatosporales</taxon>
        <taxon>Streptomycetaceae</taxon>
        <taxon>Streptomyces</taxon>
    </lineage>
</organism>